<evidence type="ECO:0000259" key="9">
    <source>
        <dbReference type="Pfam" id="PF23878"/>
    </source>
</evidence>
<sequence length="1382" mass="147890">MGTPAGTQLASRGIITTTAAVAFVSLPPSFLRARVSLPPSFLRAHVSLPPSFLRAHVSLPPSFLRAHVSLPPSFLRAHVSLPPSFLRAHVEEVGAVSGGVAAASWSPDQEHLALVTPAANLLLMTSGFEVTAEVPLGASSGQAMVALGWGSKATQFHGTEGRDAATQAKTTALPAPPWDHGRPVVTWRGDGELLAVSHFPGDSRTRRIVVVDAKGCVVAVAEGLDGLQPPVAWRPNGSVFAVSYTTAGKHQVAFVEKNGLQHGGFVLPFRAGCVEVVALAWSGDSTVLAVWGRPLEGEGGEVVQLWTTGNYHWYLKQEIRLPATAQDEPGGGGGGGLVVVQWGEAAPPLLSLHLVTPTHHHSLTLLPAPHHTLGQTPQDTATAAVVDGHRLLLTPFRLATVPPPMAAYTATFPEAINSLAFCVADAAAPADVNDSGFLEGCEDAGVLGSNALCVQHGPHSLTLLAPTTHHPPPPCSVTVTPPGAQGLRPLGVCGQYRLEWGEGVAVRAGSASELYHWAWPRRDTLVAVFGSAEACHLVFVEVQAEAGRAVATQVVPLEDWVVAVAAWPNLAALQLASGALLKLDLATRTLEPFLVEGAEVAIPAPCQQLCLCPVEGCAPVPLGLTPRGRLYLGHRQLLAHCTSVAVHTHHLLATTSAHSLLALPLTPQGLMNPQEAGPGVRRVERGARIVLAVGHDTRVLLQMPRGNLEVVSPRPLAIHALARLLATRQYGAALELARRHRIDANLLYDHHPAQFLAAAKHFVRDVDDPRRVDVFLAALTHQDASATTYAFHYPGRPANPDPGKVRAACDAVRAAMEEVDEGRHLLPILTSLVKAGDMAVALARVGGMRQRDEGGAEEGLRHLLYLADTEELYRLALGTHDLALALMVAQHSAKDPKEYLPQLNGLRQLPEPLRRFRINVLLRRFRPALLELHDQAAHREEAVQLVQREGLHAMALQLLPPKSQLKVEVCQLYGRHLLAKSRPSEAAIMLGRAGQHAMALEAYRAAGNWQMALVTASSLGLAKEQLAELCQGLAEELREQGRHPEAARLYEQHLANEEEAVACLATAGDWQDALRLAHKHGRPDLVETNVRPGALQQAAATRQEARDTAAALALQVARLSEVRVAKQRQHSASLLLAAEDAPLDCDLYSDASTVSGRPSTASSATARSQRSSKSRRKLERKKYSTREGGPQEDLGLVAALHETYAGLVGRAEAVGALCAALVTLGHDTEAATLQEDFSELLSVADSRRAEVWPPLLPPSQDQVEFGPQLTSEGAVQQLRAGHRLEGAANTFLAQRMAELDSHLRHPPPPPRDTWRLGLLADEVQVDSPLDATTGTGTTTSSAMVGFSKPWACTMPRWPSCRWGHHTRPLAQFLRASSSTRAH</sequence>
<evidence type="ECO:0000256" key="4">
    <source>
        <dbReference type="ARBA" id="ARBA00022694"/>
    </source>
</evidence>
<dbReference type="InterPro" id="IPR056164">
    <property type="entry name" value="Beta-prop_ELP1_1st"/>
</dbReference>
<dbReference type="PIRSF" id="PIRSF017233">
    <property type="entry name" value="IKAP"/>
    <property type="match status" value="1"/>
</dbReference>
<keyword evidence="3 5" id="KW-0963">Cytoplasm</keyword>
<evidence type="ECO:0000256" key="1">
    <source>
        <dbReference type="ARBA" id="ARBA00005043"/>
    </source>
</evidence>
<dbReference type="GO" id="GO:0033588">
    <property type="term" value="C:elongator holoenzyme complex"/>
    <property type="evidence" value="ECO:0007669"/>
    <property type="project" value="InterPro"/>
</dbReference>
<dbReference type="InterPro" id="IPR006849">
    <property type="entry name" value="Elp1"/>
</dbReference>
<feature type="domain" description="ELP1 N-terminal second beta-propeller" evidence="8">
    <location>
        <begin position="512"/>
        <end position="690"/>
    </location>
</feature>
<dbReference type="GO" id="GO:0000049">
    <property type="term" value="F:tRNA binding"/>
    <property type="evidence" value="ECO:0007669"/>
    <property type="project" value="TreeGrafter"/>
</dbReference>
<feature type="domain" description="ELP1 first N-terminal beta-propeller" evidence="7">
    <location>
        <begin position="87"/>
        <end position="327"/>
    </location>
</feature>
<comment type="subcellular location">
    <subcellularLocation>
        <location evidence="5">Cytoplasm</location>
    </subcellularLocation>
    <subcellularLocation>
        <location evidence="5">Nucleus</location>
    </subcellularLocation>
</comment>
<dbReference type="PANTHER" id="PTHR12747">
    <property type="entry name" value="ELONGATOR COMPLEX PROTEIN 1"/>
    <property type="match status" value="1"/>
</dbReference>
<dbReference type="Pfam" id="PF23936">
    <property type="entry name" value="HB_ELP1"/>
    <property type="match status" value="1"/>
</dbReference>
<feature type="compositionally biased region" description="Basic residues" evidence="6">
    <location>
        <begin position="1170"/>
        <end position="1180"/>
    </location>
</feature>
<dbReference type="Proteomes" id="UP000770661">
    <property type="component" value="Unassembled WGS sequence"/>
</dbReference>
<organism evidence="12 13">
    <name type="scientific">Chionoecetes opilio</name>
    <name type="common">Atlantic snow crab</name>
    <name type="synonym">Cancer opilio</name>
    <dbReference type="NCBI Taxonomy" id="41210"/>
    <lineage>
        <taxon>Eukaryota</taxon>
        <taxon>Metazoa</taxon>
        <taxon>Ecdysozoa</taxon>
        <taxon>Arthropoda</taxon>
        <taxon>Crustacea</taxon>
        <taxon>Multicrustacea</taxon>
        <taxon>Malacostraca</taxon>
        <taxon>Eumalacostraca</taxon>
        <taxon>Eucarida</taxon>
        <taxon>Decapoda</taxon>
        <taxon>Pleocyemata</taxon>
        <taxon>Brachyura</taxon>
        <taxon>Eubrachyura</taxon>
        <taxon>Majoidea</taxon>
        <taxon>Majidae</taxon>
        <taxon>Chionoecetes</taxon>
    </lineage>
</organism>
<reference evidence="12" key="1">
    <citation type="submission" date="2020-07" db="EMBL/GenBank/DDBJ databases">
        <title>The High-quality genome of the commercially important snow crab, Chionoecetes opilio.</title>
        <authorList>
            <person name="Jeong J.-H."/>
            <person name="Ryu S."/>
        </authorList>
    </citation>
    <scope>NUCLEOTIDE SEQUENCE</scope>
    <source>
        <strain evidence="12">MADBK_172401_WGS</strain>
        <tissue evidence="12">Digestive gland</tissue>
    </source>
</reference>
<evidence type="ECO:0000256" key="2">
    <source>
        <dbReference type="ARBA" id="ARBA00006086"/>
    </source>
</evidence>
<evidence type="ECO:0000259" key="7">
    <source>
        <dbReference type="Pfam" id="PF04762"/>
    </source>
</evidence>
<keyword evidence="4" id="KW-0819">tRNA processing</keyword>
<accession>A0A8J4XQG1</accession>
<dbReference type="Pfam" id="PF23925">
    <property type="entry name" value="A-sol_ELP1"/>
    <property type="match status" value="1"/>
</dbReference>
<dbReference type="Pfam" id="PF23878">
    <property type="entry name" value="TPR_ELP1"/>
    <property type="match status" value="1"/>
</dbReference>
<comment type="caution">
    <text evidence="12">The sequence shown here is derived from an EMBL/GenBank/DDBJ whole genome shotgun (WGS) entry which is preliminary data.</text>
</comment>
<dbReference type="InterPro" id="IPR056165">
    <property type="entry name" value="Beta-prop_ELP1_2nd"/>
</dbReference>
<comment type="function">
    <text evidence="5">Component of the elongator complex which is required for multiple tRNA modifications, including mcm5U (5-methoxycarbonylmethyl uridine), mcm5s2U (5-methoxycarbonylmethyl-2-thiouridine), and ncm5U (5-carbamoylmethyl uridine). The elongator complex catalyzes formation of carboxymethyluridine in the wobble base at position 34 in tRNAs.</text>
</comment>
<dbReference type="UniPathway" id="UPA00988"/>
<dbReference type="GO" id="GO:0005634">
    <property type="term" value="C:nucleus"/>
    <property type="evidence" value="ECO:0007669"/>
    <property type="project" value="UniProtKB-SubCell"/>
</dbReference>
<keyword evidence="13" id="KW-1185">Reference proteome</keyword>
<dbReference type="InterPro" id="IPR056169">
    <property type="entry name" value="HB_ELP1"/>
</dbReference>
<feature type="domain" description="ELP1 three-helical bundle" evidence="11">
    <location>
        <begin position="1084"/>
        <end position="1247"/>
    </location>
</feature>
<feature type="compositionally biased region" description="Low complexity" evidence="6">
    <location>
        <begin position="1155"/>
        <end position="1169"/>
    </location>
</feature>
<evidence type="ECO:0000313" key="13">
    <source>
        <dbReference type="Proteomes" id="UP000770661"/>
    </source>
</evidence>
<dbReference type="OrthoDB" id="40048at2759"/>
<dbReference type="PANTHER" id="PTHR12747:SF0">
    <property type="entry name" value="ELONGATOR COMPLEX PROTEIN 1"/>
    <property type="match status" value="1"/>
</dbReference>
<dbReference type="GO" id="GO:0002926">
    <property type="term" value="P:tRNA wobble base 5-methoxycarbonylmethyl-2-thiouridinylation"/>
    <property type="evidence" value="ECO:0007669"/>
    <property type="project" value="TreeGrafter"/>
</dbReference>
<gene>
    <name evidence="12" type="primary">ELP1</name>
    <name evidence="12" type="ORF">GWK47_019484</name>
</gene>
<dbReference type="InterPro" id="IPR056167">
    <property type="entry name" value="A-sol_ELP1"/>
</dbReference>
<dbReference type="EMBL" id="JACEEZ010022848">
    <property type="protein sequence ID" value="KAG0711938.1"/>
    <property type="molecule type" value="Genomic_DNA"/>
</dbReference>
<dbReference type="SUPFAM" id="SSF82171">
    <property type="entry name" value="DPP6 N-terminal domain-like"/>
    <property type="match status" value="1"/>
</dbReference>
<comment type="similarity">
    <text evidence="2 5">Belongs to the ELP1/IKA1 family.</text>
</comment>
<dbReference type="Pfam" id="PF23797">
    <property type="entry name" value="Beta-prop_ELP1_2nd"/>
    <property type="match status" value="2"/>
</dbReference>
<protein>
    <recommendedName>
        <fullName evidence="5">Elongator complex protein 1</fullName>
    </recommendedName>
</protein>
<feature type="region of interest" description="Disordered" evidence="6">
    <location>
        <begin position="1152"/>
        <end position="1190"/>
    </location>
</feature>
<feature type="domain" description="ELP1 TPR" evidence="9">
    <location>
        <begin position="914"/>
        <end position="1075"/>
    </location>
</feature>
<evidence type="ECO:0000256" key="3">
    <source>
        <dbReference type="ARBA" id="ARBA00022490"/>
    </source>
</evidence>
<feature type="domain" description="ELP1 alpha-solenoid" evidence="10">
    <location>
        <begin position="714"/>
        <end position="906"/>
    </location>
</feature>
<feature type="domain" description="ELP1 N-terminal second beta-propeller" evidence="8">
    <location>
        <begin position="385"/>
        <end position="424"/>
    </location>
</feature>
<keyword evidence="5" id="KW-0539">Nucleus</keyword>
<evidence type="ECO:0000259" key="8">
    <source>
        <dbReference type="Pfam" id="PF23797"/>
    </source>
</evidence>
<dbReference type="GO" id="GO:0005829">
    <property type="term" value="C:cytosol"/>
    <property type="evidence" value="ECO:0007669"/>
    <property type="project" value="TreeGrafter"/>
</dbReference>
<evidence type="ECO:0000256" key="6">
    <source>
        <dbReference type="SAM" id="MobiDB-lite"/>
    </source>
</evidence>
<dbReference type="InterPro" id="IPR056166">
    <property type="entry name" value="TPR_ELP1"/>
</dbReference>
<comment type="pathway">
    <text evidence="1">tRNA modification; 5-methoxycarbonylmethyl-2-thiouridine-tRNA biosynthesis.</text>
</comment>
<evidence type="ECO:0000259" key="10">
    <source>
        <dbReference type="Pfam" id="PF23925"/>
    </source>
</evidence>
<dbReference type="Pfam" id="PF04762">
    <property type="entry name" value="Beta-prop_ELP1_1st"/>
    <property type="match status" value="1"/>
</dbReference>
<name>A0A8J4XQG1_CHIOP</name>
<proteinExistence type="inferred from homology"/>
<evidence type="ECO:0000313" key="12">
    <source>
        <dbReference type="EMBL" id="KAG0711938.1"/>
    </source>
</evidence>
<evidence type="ECO:0000256" key="5">
    <source>
        <dbReference type="PIRNR" id="PIRNR017233"/>
    </source>
</evidence>
<evidence type="ECO:0000259" key="11">
    <source>
        <dbReference type="Pfam" id="PF23936"/>
    </source>
</evidence>